<dbReference type="Proteomes" id="UP000621500">
    <property type="component" value="Unassembled WGS sequence"/>
</dbReference>
<dbReference type="EMBL" id="BONX01000038">
    <property type="protein sequence ID" value="GIG98959.1"/>
    <property type="molecule type" value="Genomic_DNA"/>
</dbReference>
<protein>
    <recommendedName>
        <fullName evidence="4">Serine protease</fullName>
    </recommendedName>
</protein>
<feature type="compositionally biased region" description="Low complexity" evidence="1">
    <location>
        <begin position="445"/>
        <end position="467"/>
    </location>
</feature>
<dbReference type="InterPro" id="IPR009003">
    <property type="entry name" value="Peptidase_S1_PA"/>
</dbReference>
<comment type="caution">
    <text evidence="2">The sequence shown here is derived from an EMBL/GenBank/DDBJ whole genome shotgun (WGS) entry which is preliminary data.</text>
</comment>
<evidence type="ECO:0000256" key="1">
    <source>
        <dbReference type="SAM" id="MobiDB-lite"/>
    </source>
</evidence>
<gene>
    <name evidence="2" type="ORF">Pma05_55320</name>
</gene>
<evidence type="ECO:0008006" key="4">
    <source>
        <dbReference type="Google" id="ProtNLM"/>
    </source>
</evidence>
<dbReference type="SUPFAM" id="SSF50494">
    <property type="entry name" value="Trypsin-like serine proteases"/>
    <property type="match status" value="1"/>
</dbReference>
<reference evidence="2 3" key="1">
    <citation type="submission" date="2021-01" db="EMBL/GenBank/DDBJ databases">
        <title>Whole genome shotgun sequence of Plantactinospora mayteni NBRC 109088.</title>
        <authorList>
            <person name="Komaki H."/>
            <person name="Tamura T."/>
        </authorList>
    </citation>
    <scope>NUCLEOTIDE SEQUENCE [LARGE SCALE GENOMIC DNA]</scope>
    <source>
        <strain evidence="2 3">NBRC 109088</strain>
    </source>
</reference>
<feature type="region of interest" description="Disordered" evidence="1">
    <location>
        <begin position="1"/>
        <end position="29"/>
    </location>
</feature>
<feature type="compositionally biased region" description="Basic and acidic residues" evidence="1">
    <location>
        <begin position="1"/>
        <end position="22"/>
    </location>
</feature>
<organism evidence="2 3">
    <name type="scientific">Plantactinospora mayteni</name>
    <dbReference type="NCBI Taxonomy" id="566021"/>
    <lineage>
        <taxon>Bacteria</taxon>
        <taxon>Bacillati</taxon>
        <taxon>Actinomycetota</taxon>
        <taxon>Actinomycetes</taxon>
        <taxon>Micromonosporales</taxon>
        <taxon>Micromonosporaceae</taxon>
        <taxon>Plantactinospora</taxon>
    </lineage>
</organism>
<name>A0ABQ4EWI0_9ACTN</name>
<evidence type="ECO:0000313" key="2">
    <source>
        <dbReference type="EMBL" id="GIG98959.1"/>
    </source>
</evidence>
<evidence type="ECO:0000313" key="3">
    <source>
        <dbReference type="Proteomes" id="UP000621500"/>
    </source>
</evidence>
<dbReference type="RefSeq" id="WP_203860366.1">
    <property type="nucleotide sequence ID" value="NZ_BAAAZQ010000031.1"/>
</dbReference>
<sequence length="467" mass="48418">MSRDVHRGAEKTSPHRDTDAGRHAWPSPRRILRTSGPALFAAALAGVAVNLAGPPATAAPGLAPNEPATAVAGRSTFYLEATFTGYLRYTEPGGKSRREPVTVHRRCSGVIVNPDGHAVTASGCVRPDERELLTDAGYALAQALAEAERLPADGLDGFVRSIAGTATFSGPRPGTKPSSALWGQLGVAQPGVTATPAVQATVAGPDPGAVQGDLALVKLSRSDLSAIEVGAGDGPAPGSDVLVLGYGPDEPDTGAGEYRQRARPVEVGDRSGPERLAGDGLGPSFQGSPVLDADGRLRAILDSDPSAVDGRSRQLVPATDVAELLAEAGVANRLSEVDRAYRDGLRAYFAGQFSTAIRRFDDLLRLAPSHSSAQTYRERAQHRLAVDGDAVENSAEWLRYLLSAAVGVLLVVAAGRVRRFVRSRFPTVRFRPAEDAGPGPEPPDAEASTSGPSGSGPSTTATVVTPG</sequence>
<feature type="region of interest" description="Disordered" evidence="1">
    <location>
        <begin position="431"/>
        <end position="467"/>
    </location>
</feature>
<dbReference type="Pfam" id="PF13365">
    <property type="entry name" value="Trypsin_2"/>
    <property type="match status" value="1"/>
</dbReference>
<proteinExistence type="predicted"/>
<keyword evidence="3" id="KW-1185">Reference proteome</keyword>
<feature type="region of interest" description="Disordered" evidence="1">
    <location>
        <begin position="264"/>
        <end position="285"/>
    </location>
</feature>
<feature type="compositionally biased region" description="Basic and acidic residues" evidence="1">
    <location>
        <begin position="264"/>
        <end position="277"/>
    </location>
</feature>
<accession>A0ABQ4EWI0</accession>